<comment type="caution">
    <text evidence="4">The sequence shown here is derived from an EMBL/GenBank/DDBJ whole genome shotgun (WGS) entry which is preliminary data.</text>
</comment>
<proteinExistence type="predicted"/>
<keyword evidence="2" id="KW-0472">Membrane</keyword>
<feature type="transmembrane region" description="Helical" evidence="2">
    <location>
        <begin position="274"/>
        <end position="297"/>
    </location>
</feature>
<dbReference type="Proteomes" id="UP001362999">
    <property type="component" value="Unassembled WGS sequence"/>
</dbReference>
<reference evidence="4 5" key="1">
    <citation type="journal article" date="2024" name="J Genomics">
        <title>Draft genome sequencing and assembly of Favolaschia claudopus CIRM-BRFM 2984 isolated from oak limbs.</title>
        <authorList>
            <person name="Navarro D."/>
            <person name="Drula E."/>
            <person name="Chaduli D."/>
            <person name="Cazenave R."/>
            <person name="Ahrendt S."/>
            <person name="Wang J."/>
            <person name="Lipzen A."/>
            <person name="Daum C."/>
            <person name="Barry K."/>
            <person name="Grigoriev I.V."/>
            <person name="Favel A."/>
            <person name="Rosso M.N."/>
            <person name="Martin F."/>
        </authorList>
    </citation>
    <scope>NUCLEOTIDE SEQUENCE [LARGE SCALE GENOMIC DNA]</scope>
    <source>
        <strain evidence="4 5">CIRM-BRFM 2984</strain>
    </source>
</reference>
<gene>
    <name evidence="4" type="ORF">R3P38DRAFT_2827889</name>
</gene>
<dbReference type="CDD" id="cd12087">
    <property type="entry name" value="TM_EGFR-like"/>
    <property type="match status" value="1"/>
</dbReference>
<sequence length="383" mass="40789">MPAPRQSMTRFQLRLVLWTLLLAIVLSVQAQIDGPKPQTWEWGLTQTVSMSLPSCAILAIEANPRGAANGTLLADGIPPFYITAFPVVGIPSVSFIGTNESDLSWTVKYPVGTKLVLGVVDSRGTSGGIGPTLYTVSAGETSDCLPSPPSDTSFKITANVTDVLDTCQPWGLTVEGGTPPYHVTIAQMNSGNITNVTFGTMDSVLTYINRTPPGNQIIAMASDVNGRWANGNPFVRTKGSQDMDCFGWDTTTHGFEDETSPGEKDHSLSHRTKIGIIVGAALGAVLIFGAIFAVFILRRRRKESLETSEITPFSRESNPGGGNIVAYPLESSLYASRATSKIAPSSRSSTVPESSSSITGGTMVFASPHPDLAELPPPYPKWP</sequence>
<evidence type="ECO:0000256" key="2">
    <source>
        <dbReference type="SAM" id="Phobius"/>
    </source>
</evidence>
<feature type="chain" id="PRO_5043676382" evidence="3">
    <location>
        <begin position="31"/>
        <end position="383"/>
    </location>
</feature>
<accession>A0AAW0EKE4</accession>
<dbReference type="EMBL" id="JAWWNJ010000001">
    <property type="protein sequence ID" value="KAK7065098.1"/>
    <property type="molecule type" value="Genomic_DNA"/>
</dbReference>
<evidence type="ECO:0000256" key="3">
    <source>
        <dbReference type="SAM" id="SignalP"/>
    </source>
</evidence>
<keyword evidence="2" id="KW-1133">Transmembrane helix</keyword>
<feature type="compositionally biased region" description="Low complexity" evidence="1">
    <location>
        <begin position="345"/>
        <end position="357"/>
    </location>
</feature>
<evidence type="ECO:0000256" key="1">
    <source>
        <dbReference type="SAM" id="MobiDB-lite"/>
    </source>
</evidence>
<protein>
    <submittedName>
        <fullName evidence="4">Uncharacterized protein</fullName>
    </submittedName>
</protein>
<name>A0AAW0EKE4_9AGAR</name>
<dbReference type="AlphaFoldDB" id="A0AAW0EKE4"/>
<keyword evidence="2" id="KW-0812">Transmembrane</keyword>
<keyword evidence="3" id="KW-0732">Signal</keyword>
<keyword evidence="5" id="KW-1185">Reference proteome</keyword>
<organism evidence="4 5">
    <name type="scientific">Favolaschia claudopus</name>
    <dbReference type="NCBI Taxonomy" id="2862362"/>
    <lineage>
        <taxon>Eukaryota</taxon>
        <taxon>Fungi</taxon>
        <taxon>Dikarya</taxon>
        <taxon>Basidiomycota</taxon>
        <taxon>Agaricomycotina</taxon>
        <taxon>Agaricomycetes</taxon>
        <taxon>Agaricomycetidae</taxon>
        <taxon>Agaricales</taxon>
        <taxon>Marasmiineae</taxon>
        <taxon>Mycenaceae</taxon>
        <taxon>Favolaschia</taxon>
    </lineage>
</organism>
<evidence type="ECO:0000313" key="4">
    <source>
        <dbReference type="EMBL" id="KAK7065098.1"/>
    </source>
</evidence>
<feature type="region of interest" description="Disordered" evidence="1">
    <location>
        <begin position="340"/>
        <end position="383"/>
    </location>
</feature>
<evidence type="ECO:0000313" key="5">
    <source>
        <dbReference type="Proteomes" id="UP001362999"/>
    </source>
</evidence>
<feature type="signal peptide" evidence="3">
    <location>
        <begin position="1"/>
        <end position="30"/>
    </location>
</feature>